<evidence type="ECO:0000256" key="6">
    <source>
        <dbReference type="ARBA" id="ARBA00023002"/>
    </source>
</evidence>
<dbReference type="GO" id="GO:0016705">
    <property type="term" value="F:oxidoreductase activity, acting on paired donors, with incorporation or reduction of molecular oxygen"/>
    <property type="evidence" value="ECO:0007669"/>
    <property type="project" value="InterPro"/>
</dbReference>
<keyword evidence="6" id="KW-0560">Oxidoreductase</keyword>
<evidence type="ECO:0000313" key="10">
    <source>
        <dbReference type="EMBL" id="KAK3219114.1"/>
    </source>
</evidence>
<dbReference type="PRINTS" id="PR00463">
    <property type="entry name" value="EP450I"/>
</dbReference>
<dbReference type="GO" id="GO:0005506">
    <property type="term" value="F:iron ion binding"/>
    <property type="evidence" value="ECO:0007669"/>
    <property type="project" value="InterPro"/>
</dbReference>
<dbReference type="CDD" id="cd11043">
    <property type="entry name" value="CYP90-like"/>
    <property type="match status" value="1"/>
</dbReference>
<keyword evidence="8" id="KW-0349">Heme</keyword>
<dbReference type="AlphaFoldDB" id="A0AAE0E8S4"/>
<name>A0AAE0E8S4_9ROSI</name>
<evidence type="ECO:0008006" key="12">
    <source>
        <dbReference type="Google" id="ProtNLM"/>
    </source>
</evidence>
<dbReference type="PRINTS" id="PR00385">
    <property type="entry name" value="P450"/>
</dbReference>
<keyword evidence="5 8" id="KW-0479">Metal-binding</keyword>
<evidence type="ECO:0000256" key="9">
    <source>
        <dbReference type="SAM" id="Phobius"/>
    </source>
</evidence>
<dbReference type="PANTHER" id="PTHR24286:SF53">
    <property type="entry name" value="BETA-AMYRIN 28-OXIDASE-LIKE"/>
    <property type="match status" value="1"/>
</dbReference>
<comment type="similarity">
    <text evidence="4">Belongs to the cytochrome P450 family.</text>
</comment>
<reference evidence="10" key="1">
    <citation type="journal article" date="2023" name="Plant J.">
        <title>Genome sequences and population genomics provide insights into the demographic history, inbreeding, and mutation load of two 'living fossil' tree species of Dipteronia.</title>
        <authorList>
            <person name="Feng Y."/>
            <person name="Comes H.P."/>
            <person name="Chen J."/>
            <person name="Zhu S."/>
            <person name="Lu R."/>
            <person name="Zhang X."/>
            <person name="Li P."/>
            <person name="Qiu J."/>
            <person name="Olsen K.M."/>
            <person name="Qiu Y."/>
        </authorList>
    </citation>
    <scope>NUCLEOTIDE SEQUENCE</scope>
    <source>
        <strain evidence="10">NBL</strain>
    </source>
</reference>
<sequence length="508" mass="58826">MFIFSKLKKFSYISQFTLIILGRRKNMDLYWFDQLYLHDHLIIILCVSVGLIYLFYNIYKKSSSGTTKLKLPPGRKGFPLFGETLDFTLSLRTANPERFITERMKKHSADVFQTSLLGEDIAVFCGPSGNKFLYSPPNKNVTSWWPRTIAKIFFQSDVNQSFREKMVKTRSHLMQFMKPESLQHYIPVMDSMAKEHVHKEWSPYKEVRVSPLSKKYTIALACRLFVSIEDPKTVAEFTQPYDLAVAGIISVPINLRGTTFNRALKASKILTEKIKTIIRKRKMELEENKNSGKMDLMTSMILDGMTEIEIIDKIQGFFVASYDTTSSLITLVISYLADYPHIYHKVLEEQMVILKSKGERELLNWEDVQKMKYTWCVACEVMRLVPVALGGFREATSEFTYGGYTIPKGWKLMWTPHSTHKNSEYFPEPEKFDPSRFEGNIPAPYTFVPFGGGTLMCPGKQYARFETLVYIHNVVTKFKWEKVIPNEKFKYILGPVFEKGLPISLMHL</sequence>
<feature type="binding site" description="axial binding residue" evidence="8">
    <location>
        <position position="457"/>
    </location>
    <ligand>
        <name>heme</name>
        <dbReference type="ChEBI" id="CHEBI:30413"/>
    </ligand>
    <ligandPart>
        <name>Fe</name>
        <dbReference type="ChEBI" id="CHEBI:18248"/>
    </ligandPart>
</feature>
<organism evidence="10 11">
    <name type="scientific">Dipteronia sinensis</name>
    <dbReference type="NCBI Taxonomy" id="43782"/>
    <lineage>
        <taxon>Eukaryota</taxon>
        <taxon>Viridiplantae</taxon>
        <taxon>Streptophyta</taxon>
        <taxon>Embryophyta</taxon>
        <taxon>Tracheophyta</taxon>
        <taxon>Spermatophyta</taxon>
        <taxon>Magnoliopsida</taxon>
        <taxon>eudicotyledons</taxon>
        <taxon>Gunneridae</taxon>
        <taxon>Pentapetalae</taxon>
        <taxon>rosids</taxon>
        <taxon>malvids</taxon>
        <taxon>Sapindales</taxon>
        <taxon>Sapindaceae</taxon>
        <taxon>Hippocastanoideae</taxon>
        <taxon>Acereae</taxon>
        <taxon>Dipteronia</taxon>
    </lineage>
</organism>
<dbReference type="GO" id="GO:0020037">
    <property type="term" value="F:heme binding"/>
    <property type="evidence" value="ECO:0007669"/>
    <property type="project" value="InterPro"/>
</dbReference>
<dbReference type="InterPro" id="IPR001128">
    <property type="entry name" value="Cyt_P450"/>
</dbReference>
<dbReference type="Gene3D" id="1.10.630.10">
    <property type="entry name" value="Cytochrome P450"/>
    <property type="match status" value="1"/>
</dbReference>
<evidence type="ECO:0000256" key="1">
    <source>
        <dbReference type="ARBA" id="ARBA00001971"/>
    </source>
</evidence>
<evidence type="ECO:0000256" key="5">
    <source>
        <dbReference type="ARBA" id="ARBA00022723"/>
    </source>
</evidence>
<evidence type="ECO:0000256" key="3">
    <source>
        <dbReference type="ARBA" id="ARBA00004721"/>
    </source>
</evidence>
<dbReference type="InterPro" id="IPR002401">
    <property type="entry name" value="Cyt_P450_E_grp-I"/>
</dbReference>
<keyword evidence="11" id="KW-1185">Reference proteome</keyword>
<keyword evidence="9" id="KW-0812">Transmembrane</keyword>
<dbReference type="SUPFAM" id="SSF48264">
    <property type="entry name" value="Cytochrome P450"/>
    <property type="match status" value="1"/>
</dbReference>
<evidence type="ECO:0000256" key="2">
    <source>
        <dbReference type="ARBA" id="ARBA00004167"/>
    </source>
</evidence>
<dbReference type="Pfam" id="PF00067">
    <property type="entry name" value="p450"/>
    <property type="match status" value="1"/>
</dbReference>
<dbReference type="GO" id="GO:0004497">
    <property type="term" value="F:monooxygenase activity"/>
    <property type="evidence" value="ECO:0007669"/>
    <property type="project" value="InterPro"/>
</dbReference>
<evidence type="ECO:0000256" key="7">
    <source>
        <dbReference type="ARBA" id="ARBA00023004"/>
    </source>
</evidence>
<dbReference type="GO" id="GO:0016020">
    <property type="term" value="C:membrane"/>
    <property type="evidence" value="ECO:0007669"/>
    <property type="project" value="UniProtKB-SubCell"/>
</dbReference>
<keyword evidence="7 8" id="KW-0408">Iron</keyword>
<accession>A0AAE0E8S4</accession>
<comment type="cofactor">
    <cofactor evidence="1 8">
        <name>heme</name>
        <dbReference type="ChEBI" id="CHEBI:30413"/>
    </cofactor>
</comment>
<dbReference type="FunFam" id="1.10.630.10:FF:000022">
    <property type="entry name" value="Taxadiene 5-alpha hydroxylase"/>
    <property type="match status" value="1"/>
</dbReference>
<dbReference type="InterPro" id="IPR036396">
    <property type="entry name" value="Cyt_P450_sf"/>
</dbReference>
<dbReference type="Proteomes" id="UP001281410">
    <property type="component" value="Unassembled WGS sequence"/>
</dbReference>
<protein>
    <recommendedName>
        <fullName evidence="12">Cytochrome P450</fullName>
    </recommendedName>
</protein>
<evidence type="ECO:0000256" key="4">
    <source>
        <dbReference type="ARBA" id="ARBA00010617"/>
    </source>
</evidence>
<comment type="pathway">
    <text evidence="3">Secondary metabolite biosynthesis; terpenoid biosynthesis.</text>
</comment>
<keyword evidence="9" id="KW-0472">Membrane</keyword>
<keyword evidence="9" id="KW-1133">Transmembrane helix</keyword>
<dbReference type="PANTHER" id="PTHR24286">
    <property type="entry name" value="CYTOCHROME P450 26"/>
    <property type="match status" value="1"/>
</dbReference>
<feature type="transmembrane region" description="Helical" evidence="9">
    <location>
        <begin position="40"/>
        <end position="59"/>
    </location>
</feature>
<gene>
    <name evidence="10" type="ORF">Dsin_013084</name>
</gene>
<proteinExistence type="inferred from homology"/>
<dbReference type="GO" id="GO:0016125">
    <property type="term" value="P:sterol metabolic process"/>
    <property type="evidence" value="ECO:0007669"/>
    <property type="project" value="TreeGrafter"/>
</dbReference>
<dbReference type="EMBL" id="JANJYJ010000004">
    <property type="protein sequence ID" value="KAK3219114.1"/>
    <property type="molecule type" value="Genomic_DNA"/>
</dbReference>
<evidence type="ECO:0000313" key="11">
    <source>
        <dbReference type="Proteomes" id="UP001281410"/>
    </source>
</evidence>
<evidence type="ECO:0000256" key="8">
    <source>
        <dbReference type="PIRSR" id="PIRSR602401-1"/>
    </source>
</evidence>
<comment type="subcellular location">
    <subcellularLocation>
        <location evidence="2">Membrane</location>
        <topology evidence="2">Single-pass membrane protein</topology>
    </subcellularLocation>
</comment>
<comment type="caution">
    <text evidence="10">The sequence shown here is derived from an EMBL/GenBank/DDBJ whole genome shotgun (WGS) entry which is preliminary data.</text>
</comment>